<feature type="region of interest" description="Disordered" evidence="1">
    <location>
        <begin position="130"/>
        <end position="154"/>
    </location>
</feature>
<evidence type="ECO:0000256" key="1">
    <source>
        <dbReference type="SAM" id="MobiDB-lite"/>
    </source>
</evidence>
<evidence type="ECO:0000313" key="3">
    <source>
        <dbReference type="EMBL" id="CAJ2502518.1"/>
    </source>
</evidence>
<accession>A0AAI8YFB7</accession>
<dbReference type="CDD" id="cd18186">
    <property type="entry name" value="BTB_POZ_ZBTB_KLHL-like"/>
    <property type="match status" value="1"/>
</dbReference>
<gene>
    <name evidence="3" type="ORF">KHLLAP_LOCUS2986</name>
</gene>
<name>A0AAI8YFB7_9PEZI</name>
<feature type="domain" description="BTB" evidence="2">
    <location>
        <begin position="17"/>
        <end position="84"/>
    </location>
</feature>
<dbReference type="PANTHER" id="PTHR47843:SF5">
    <property type="entry name" value="BTB_POZ DOMAIN PROTEIN"/>
    <property type="match status" value="1"/>
</dbReference>
<dbReference type="InterPro" id="IPR011333">
    <property type="entry name" value="SKP1/BTB/POZ_sf"/>
</dbReference>
<dbReference type="EMBL" id="CAUWAG010000004">
    <property type="protein sequence ID" value="CAJ2502518.1"/>
    <property type="molecule type" value="Genomic_DNA"/>
</dbReference>
<dbReference type="PROSITE" id="PS50097">
    <property type="entry name" value="BTB"/>
    <property type="match status" value="1"/>
</dbReference>
<dbReference type="AlphaFoldDB" id="A0AAI8YFB7"/>
<dbReference type="SUPFAM" id="SSF54695">
    <property type="entry name" value="POZ domain"/>
    <property type="match status" value="1"/>
</dbReference>
<sequence length="299" mass="33676">MLLHHDLRSLFLNDKYADLTVTCKGREVKVHRAVVCSQSSFFDKACTSGFKESYTGVIDLPEDYPDIFEKFLAFLYTGNYDDGAQALSSGASRAATISHEDVTMELFRLDSTVRDQAVLGYMEENHKELKSGQAVLGEDDSDESEPDSPSESPVSMAERTFAALEVMLTSIITKIRFYTMADKFDVNAARLLARERLCYHTKIFLLSVPSYSNITPAAVLSLSENRSRMMYAGFSTAVDELYGTTAPYDVIIQKLLCPWIGTAFEKEPWFRKPLIPVMRKHADLALAMILWIVEDEPAW</sequence>
<dbReference type="Gene3D" id="3.30.710.10">
    <property type="entry name" value="Potassium Channel Kv1.1, Chain A"/>
    <property type="match status" value="1"/>
</dbReference>
<protein>
    <submittedName>
        <fullName evidence="3">Uu.00g099120.m01.CDS01</fullName>
    </submittedName>
</protein>
<dbReference type="Pfam" id="PF00651">
    <property type="entry name" value="BTB"/>
    <property type="match status" value="1"/>
</dbReference>
<organism evidence="3 4">
    <name type="scientific">Anthostomella pinea</name>
    <dbReference type="NCBI Taxonomy" id="933095"/>
    <lineage>
        <taxon>Eukaryota</taxon>
        <taxon>Fungi</taxon>
        <taxon>Dikarya</taxon>
        <taxon>Ascomycota</taxon>
        <taxon>Pezizomycotina</taxon>
        <taxon>Sordariomycetes</taxon>
        <taxon>Xylariomycetidae</taxon>
        <taxon>Xylariales</taxon>
        <taxon>Xylariaceae</taxon>
        <taxon>Anthostomella</taxon>
    </lineage>
</organism>
<keyword evidence="4" id="KW-1185">Reference proteome</keyword>
<feature type="compositionally biased region" description="Acidic residues" evidence="1">
    <location>
        <begin position="137"/>
        <end position="148"/>
    </location>
</feature>
<evidence type="ECO:0000313" key="4">
    <source>
        <dbReference type="Proteomes" id="UP001295740"/>
    </source>
</evidence>
<dbReference type="Proteomes" id="UP001295740">
    <property type="component" value="Unassembled WGS sequence"/>
</dbReference>
<dbReference type="PANTHER" id="PTHR47843">
    <property type="entry name" value="BTB DOMAIN-CONTAINING PROTEIN-RELATED"/>
    <property type="match status" value="1"/>
</dbReference>
<comment type="caution">
    <text evidence="3">The sequence shown here is derived from an EMBL/GenBank/DDBJ whole genome shotgun (WGS) entry which is preliminary data.</text>
</comment>
<reference evidence="3" key="1">
    <citation type="submission" date="2023-10" db="EMBL/GenBank/DDBJ databases">
        <authorList>
            <person name="Hackl T."/>
        </authorList>
    </citation>
    <scope>NUCLEOTIDE SEQUENCE</scope>
</reference>
<evidence type="ECO:0000259" key="2">
    <source>
        <dbReference type="PROSITE" id="PS50097"/>
    </source>
</evidence>
<dbReference type="InterPro" id="IPR000210">
    <property type="entry name" value="BTB/POZ_dom"/>
</dbReference>
<proteinExistence type="predicted"/>